<dbReference type="Gene3D" id="3.30.70.2390">
    <property type="match status" value="1"/>
</dbReference>
<keyword evidence="3" id="KW-0472">Membrane</keyword>
<reference evidence="7" key="1">
    <citation type="submission" date="2016-11" db="EMBL/GenBank/DDBJ databases">
        <authorList>
            <person name="Varghese N."/>
            <person name="Submissions S."/>
        </authorList>
    </citation>
    <scope>NUCLEOTIDE SEQUENCE [LARGE SCALE GENOMIC DNA]</scope>
    <source>
        <strain evidence="7">DSM 19514</strain>
    </source>
</reference>
<keyword evidence="7" id="KW-1185">Reference proteome</keyword>
<accession>A0A1M4T664</accession>
<feature type="domain" description="Cell envelope-related transcriptional attenuator" evidence="4">
    <location>
        <begin position="105"/>
        <end position="260"/>
    </location>
</feature>
<dbReference type="Proteomes" id="UP000184295">
    <property type="component" value="Unassembled WGS sequence"/>
</dbReference>
<evidence type="ECO:0000256" key="1">
    <source>
        <dbReference type="ARBA" id="ARBA00006068"/>
    </source>
</evidence>
<comment type="similarity">
    <text evidence="1">Belongs to the LytR/CpsA/Psr (LCP) family.</text>
</comment>
<dbReference type="RefSeq" id="WP_072788461.1">
    <property type="nucleotide sequence ID" value="NZ_FQUL01000004.1"/>
</dbReference>
<dbReference type="AlphaFoldDB" id="A0A1M4T664"/>
<evidence type="ECO:0000259" key="4">
    <source>
        <dbReference type="Pfam" id="PF03816"/>
    </source>
</evidence>
<evidence type="ECO:0000256" key="2">
    <source>
        <dbReference type="SAM" id="MobiDB-lite"/>
    </source>
</evidence>
<dbReference type="InterPro" id="IPR050922">
    <property type="entry name" value="LytR/CpsA/Psr_CW_biosynth"/>
</dbReference>
<feature type="region of interest" description="Disordered" evidence="2">
    <location>
        <begin position="1"/>
        <end position="25"/>
    </location>
</feature>
<organism evidence="6 7">
    <name type="scientific">Ferrithrix thermotolerans DSM 19514</name>
    <dbReference type="NCBI Taxonomy" id="1121881"/>
    <lineage>
        <taxon>Bacteria</taxon>
        <taxon>Bacillati</taxon>
        <taxon>Actinomycetota</taxon>
        <taxon>Acidimicrobiia</taxon>
        <taxon>Acidimicrobiales</taxon>
        <taxon>Acidimicrobiaceae</taxon>
        <taxon>Ferrithrix</taxon>
    </lineage>
</organism>
<dbReference type="Gene3D" id="3.40.630.190">
    <property type="entry name" value="LCP protein"/>
    <property type="match status" value="1"/>
</dbReference>
<keyword evidence="3" id="KW-1133">Transmembrane helix</keyword>
<evidence type="ECO:0000313" key="7">
    <source>
        <dbReference type="Proteomes" id="UP000184295"/>
    </source>
</evidence>
<dbReference type="Pfam" id="PF13399">
    <property type="entry name" value="LytR_C"/>
    <property type="match status" value="1"/>
</dbReference>
<dbReference type="InterPro" id="IPR027381">
    <property type="entry name" value="LytR/CpsA/Psr_C"/>
</dbReference>
<feature type="compositionally biased region" description="Basic residues" evidence="2">
    <location>
        <begin position="16"/>
        <end position="25"/>
    </location>
</feature>
<dbReference type="PANTHER" id="PTHR33392">
    <property type="entry name" value="POLYISOPRENYL-TEICHOIC ACID--PEPTIDOGLYCAN TEICHOIC ACID TRANSFERASE TAGU"/>
    <property type="match status" value="1"/>
</dbReference>
<dbReference type="PANTHER" id="PTHR33392:SF6">
    <property type="entry name" value="POLYISOPRENYL-TEICHOIC ACID--PEPTIDOGLYCAN TEICHOIC ACID TRANSFERASE TAGU"/>
    <property type="match status" value="1"/>
</dbReference>
<dbReference type="OrthoDB" id="9782542at2"/>
<name>A0A1M4T664_9ACTN</name>
<evidence type="ECO:0000259" key="5">
    <source>
        <dbReference type="Pfam" id="PF13399"/>
    </source>
</evidence>
<dbReference type="STRING" id="1121881.SAMN02745225_00519"/>
<proteinExistence type="inferred from homology"/>
<dbReference type="InterPro" id="IPR004474">
    <property type="entry name" value="LytR_CpsA_psr"/>
</dbReference>
<dbReference type="NCBIfam" id="TIGR00350">
    <property type="entry name" value="lytR_cpsA_psr"/>
    <property type="match status" value="1"/>
</dbReference>
<evidence type="ECO:0000256" key="3">
    <source>
        <dbReference type="SAM" id="Phobius"/>
    </source>
</evidence>
<dbReference type="EMBL" id="FQUL01000004">
    <property type="protein sequence ID" value="SHE39996.1"/>
    <property type="molecule type" value="Genomic_DNA"/>
</dbReference>
<feature type="transmembrane region" description="Helical" evidence="3">
    <location>
        <begin position="31"/>
        <end position="52"/>
    </location>
</feature>
<keyword evidence="3" id="KW-0812">Transmembrane</keyword>
<feature type="domain" description="LytR/CpsA/Psr regulator C-terminal" evidence="5">
    <location>
        <begin position="357"/>
        <end position="444"/>
    </location>
</feature>
<gene>
    <name evidence="6" type="ORF">SAMN02745225_00519</name>
</gene>
<feature type="compositionally biased region" description="Polar residues" evidence="2">
    <location>
        <begin position="1"/>
        <end position="15"/>
    </location>
</feature>
<evidence type="ECO:0000313" key="6">
    <source>
        <dbReference type="EMBL" id="SHE39996.1"/>
    </source>
</evidence>
<dbReference type="Pfam" id="PF03816">
    <property type="entry name" value="LytR_cpsA_psr"/>
    <property type="match status" value="1"/>
</dbReference>
<feature type="region of interest" description="Disordered" evidence="2">
    <location>
        <begin position="450"/>
        <end position="481"/>
    </location>
</feature>
<sequence length="508" mass="54753">MSYQEPGQKPTSGPSHSKKARKSRAKRLRRTGLLLVLVLILLGGSTYLYALFRFNQIHKVGVSSLSQTVPSQPFNILLVGDNTRQGLNPAQAKYFGSATQVGGGRSDVTMIAHFNPANSTVSLVSIPRDLFVPIPNTHIANRVDDALNLSPEQLVKTIEYDLGIPIQRYVELNFDSFQNVVNALGGVKMYFPMPVKDAYSGLNVQTPGCKVLNGFQALELVRARHLYYYDNGVWTEDPLGDLSRIRRDHEFLKVLAEQVRSQGLLNPVELNSVLGGITKYLTVDSGFTLNDMISIAEQFRNVSLSNTPTVTLPIALENNFVYNNANYGDVVFPAQPQDQQIIDKYLGLKVPNIPTSQITVSVMNGSGTYDQATQVSQSLAALGYKIGTVGNATVRSSPAETIIRYTPGHIAQAEVLLNSLSGAVVMGRVQSNPTGTPIELVTGTGLVVASPPSSTQSTTATAAAPSTTAMTSATNSAQSSTSITAPITLPATQYNQPLQPWDPRACPS</sequence>
<protein>
    <submittedName>
        <fullName evidence="6">Transcriptional attenuator, LytR family</fullName>
    </submittedName>
</protein>